<reference evidence="2" key="1">
    <citation type="submission" date="2018-10" db="EMBL/GenBank/DDBJ databases">
        <title>Hidden diversity of soil giant viruses.</title>
        <authorList>
            <person name="Schulz F."/>
            <person name="Alteio L."/>
            <person name="Goudeau D."/>
            <person name="Ryan E.M."/>
            <person name="Malmstrom R.R."/>
            <person name="Blanchard J."/>
            <person name="Woyke T."/>
        </authorList>
    </citation>
    <scope>NUCLEOTIDE SEQUENCE</scope>
    <source>
        <strain evidence="2">TEV1</strain>
    </source>
</reference>
<protein>
    <submittedName>
        <fullName evidence="2">Serine/threonine protein kinase</fullName>
    </submittedName>
</protein>
<organism evidence="2">
    <name type="scientific">Terrestrivirus sp</name>
    <dbReference type="NCBI Taxonomy" id="2487775"/>
    <lineage>
        <taxon>Viruses</taxon>
        <taxon>Varidnaviria</taxon>
        <taxon>Bamfordvirae</taxon>
        <taxon>Nucleocytoviricota</taxon>
        <taxon>Megaviricetes</taxon>
        <taxon>Imitervirales</taxon>
        <taxon>Mimiviridae</taxon>
        <taxon>Klosneuvirinae</taxon>
    </lineage>
</organism>
<keyword evidence="2" id="KW-0723">Serine/threonine-protein kinase</keyword>
<dbReference type="GO" id="GO:0004674">
    <property type="term" value="F:protein serine/threonine kinase activity"/>
    <property type="evidence" value="ECO:0007669"/>
    <property type="project" value="UniProtKB-KW"/>
</dbReference>
<accession>A0A3G4ZME4</accession>
<keyword evidence="2" id="KW-0808">Transferase</keyword>
<feature type="domain" description="Protein kinase" evidence="1">
    <location>
        <begin position="5"/>
        <end position="317"/>
    </location>
</feature>
<dbReference type="Gene3D" id="1.10.510.10">
    <property type="entry name" value="Transferase(Phosphotransferase) domain 1"/>
    <property type="match status" value="1"/>
</dbReference>
<keyword evidence="2" id="KW-0418">Kinase</keyword>
<dbReference type="PROSITE" id="PS50011">
    <property type="entry name" value="PROTEIN_KINASE_DOM"/>
    <property type="match status" value="1"/>
</dbReference>
<dbReference type="InterPro" id="IPR011009">
    <property type="entry name" value="Kinase-like_dom_sf"/>
</dbReference>
<evidence type="ECO:0000259" key="1">
    <source>
        <dbReference type="PROSITE" id="PS50011"/>
    </source>
</evidence>
<dbReference type="SUPFAM" id="SSF56112">
    <property type="entry name" value="Protein kinase-like (PK-like)"/>
    <property type="match status" value="1"/>
</dbReference>
<dbReference type="EMBL" id="MK071982">
    <property type="protein sequence ID" value="AYV76017.1"/>
    <property type="molecule type" value="Genomic_DNA"/>
</dbReference>
<dbReference type="InterPro" id="IPR000719">
    <property type="entry name" value="Prot_kinase_dom"/>
</dbReference>
<dbReference type="CDD" id="cd00180">
    <property type="entry name" value="PKc"/>
    <property type="match status" value="1"/>
</dbReference>
<dbReference type="PANTHER" id="PTHR44167:SF24">
    <property type="entry name" value="SERINE_THREONINE-PROTEIN KINASE CHK2"/>
    <property type="match status" value="1"/>
</dbReference>
<dbReference type="Pfam" id="PF00069">
    <property type="entry name" value="Pkinase"/>
    <property type="match status" value="1"/>
</dbReference>
<proteinExistence type="predicted"/>
<dbReference type="PANTHER" id="PTHR44167">
    <property type="entry name" value="OVARIAN-SPECIFIC SERINE/THREONINE-PROTEIN KINASE LOK-RELATED"/>
    <property type="match status" value="1"/>
</dbReference>
<gene>
    <name evidence="2" type="ORF">Terrestrivirus4_65</name>
</gene>
<dbReference type="GO" id="GO:0005524">
    <property type="term" value="F:ATP binding"/>
    <property type="evidence" value="ECO:0007669"/>
    <property type="project" value="InterPro"/>
</dbReference>
<name>A0A3G4ZME4_9VIRU</name>
<evidence type="ECO:0000313" key="2">
    <source>
        <dbReference type="EMBL" id="AYV76017.1"/>
    </source>
</evidence>
<sequence>MVYKYDITGELDKGSDATIYKGIQYIYDDIEKNTHLSHSNKNSIEIQKWFTDNYDDENNYIKKNDVAMKRFPYDDNNMIDPIILRELAVLTKSECPHIIKLLDVYCDDNYIYIVQELEGYNLLNNIINGDLTEDDKIKLSVHIIEAINYLHSMGYNHGDINFKNILYGKNKKGKIIDFCSSTKTHRTNIIYKPAIYVCPYELLNEITRNMNDNIDSEILTVKNTKAMDMWMLGCTLYFLVTTIPLFLSDNLSIDDDSQKKVIEENICLKFYMNIQMDRPLELIKNTNYKHIKQLLTVTPNNRKDIRYMTTTYKHLYEQYGIGCSENELFTFEHKYNKSVTNSIGNVHIDMVYFLRKTVDFYKKRKGKINIESIFLATKNFSKLFDTPSNPTELKGSPYKKLVTCFWFSNKIVNKHTNENNIEFLKSLFHNFDIHEDTKHIRSYTFEIAKKIKWDFDPMTAFDYISDITEKMKPYFVLTMFIIFMGYNNIYISELCKYIAVIFILHSTFKMNLSFLSKIVNKAIQSKHIDKTYIMCNIVNILLYLQHYKDENMLSVIDDIFEDNYFGDETKKWFNKLNFKKLFNDVSKFMNETLANY</sequence>